<evidence type="ECO:0000313" key="3">
    <source>
        <dbReference type="WBParaSite" id="jg14451"/>
    </source>
</evidence>
<organism evidence="2 3">
    <name type="scientific">Ditylenchus dipsaci</name>
    <dbReference type="NCBI Taxonomy" id="166011"/>
    <lineage>
        <taxon>Eukaryota</taxon>
        <taxon>Metazoa</taxon>
        <taxon>Ecdysozoa</taxon>
        <taxon>Nematoda</taxon>
        <taxon>Chromadorea</taxon>
        <taxon>Rhabditida</taxon>
        <taxon>Tylenchina</taxon>
        <taxon>Tylenchomorpha</taxon>
        <taxon>Sphaerularioidea</taxon>
        <taxon>Anguinidae</taxon>
        <taxon>Anguininae</taxon>
        <taxon>Ditylenchus</taxon>
    </lineage>
</organism>
<accession>A0A915D1G5</accession>
<reference evidence="3" key="1">
    <citation type="submission" date="2022-11" db="UniProtKB">
        <authorList>
            <consortium name="WormBaseParasite"/>
        </authorList>
    </citation>
    <scope>IDENTIFICATION</scope>
</reference>
<name>A0A915D1G5_9BILA</name>
<dbReference type="Proteomes" id="UP000887574">
    <property type="component" value="Unplaced"/>
</dbReference>
<dbReference type="WBParaSite" id="jg14451">
    <property type="protein sequence ID" value="jg14451"/>
    <property type="gene ID" value="jg14451"/>
</dbReference>
<keyword evidence="2" id="KW-1185">Reference proteome</keyword>
<sequence>MPFDQVTVHPSTKATQTTPEKDEAEEDARVCLEIEVEHMHGDKVVNKGKVNRKIFQMKKKLRHKKEKQLMKTLKAAWQVKIKRN</sequence>
<protein>
    <submittedName>
        <fullName evidence="3">Uncharacterized protein</fullName>
    </submittedName>
</protein>
<dbReference type="AlphaFoldDB" id="A0A915D1G5"/>
<proteinExistence type="predicted"/>
<feature type="region of interest" description="Disordered" evidence="1">
    <location>
        <begin position="1"/>
        <end position="26"/>
    </location>
</feature>
<evidence type="ECO:0000313" key="2">
    <source>
        <dbReference type="Proteomes" id="UP000887574"/>
    </source>
</evidence>
<feature type="compositionally biased region" description="Polar residues" evidence="1">
    <location>
        <begin position="8"/>
        <end position="18"/>
    </location>
</feature>
<evidence type="ECO:0000256" key="1">
    <source>
        <dbReference type="SAM" id="MobiDB-lite"/>
    </source>
</evidence>